<proteinExistence type="predicted"/>
<evidence type="ECO:0000256" key="1">
    <source>
        <dbReference type="SAM" id="Phobius"/>
    </source>
</evidence>
<comment type="caution">
    <text evidence="2">The sequence shown here is derived from an EMBL/GenBank/DDBJ whole genome shotgun (WGS) entry which is preliminary data.</text>
</comment>
<dbReference type="Proteomes" id="UP000176300">
    <property type="component" value="Unassembled WGS sequence"/>
</dbReference>
<accession>A0A1F6NJH4</accession>
<reference evidence="2 3" key="1">
    <citation type="journal article" date="2016" name="Nat. Commun.">
        <title>Thousands of microbial genomes shed light on interconnected biogeochemical processes in an aquifer system.</title>
        <authorList>
            <person name="Anantharaman K."/>
            <person name="Brown C.T."/>
            <person name="Hug L.A."/>
            <person name="Sharon I."/>
            <person name="Castelle C.J."/>
            <person name="Probst A.J."/>
            <person name="Thomas B.C."/>
            <person name="Singh A."/>
            <person name="Wilkins M.J."/>
            <person name="Karaoz U."/>
            <person name="Brodie E.L."/>
            <person name="Williams K.H."/>
            <person name="Hubbard S.S."/>
            <person name="Banfield J.F."/>
        </authorList>
    </citation>
    <scope>NUCLEOTIDE SEQUENCE [LARGE SCALE GENOMIC DNA]</scope>
</reference>
<name>A0A1F6NJH4_9BACT</name>
<keyword evidence="1" id="KW-0812">Transmembrane</keyword>
<gene>
    <name evidence="2" type="ORF">A2373_00540</name>
</gene>
<evidence type="ECO:0000313" key="3">
    <source>
        <dbReference type="Proteomes" id="UP000176300"/>
    </source>
</evidence>
<keyword evidence="1" id="KW-1133">Transmembrane helix</keyword>
<dbReference type="EMBL" id="MFQS01000005">
    <property type="protein sequence ID" value="OGH84032.1"/>
    <property type="molecule type" value="Genomic_DNA"/>
</dbReference>
<keyword evidence="1" id="KW-0472">Membrane</keyword>
<evidence type="ECO:0000313" key="2">
    <source>
        <dbReference type="EMBL" id="OGH84032.1"/>
    </source>
</evidence>
<organism evidence="2 3">
    <name type="scientific">Candidatus Magasanikbacteria bacterium RIFOXYB1_FULL_40_15</name>
    <dbReference type="NCBI Taxonomy" id="1798697"/>
    <lineage>
        <taxon>Bacteria</taxon>
        <taxon>Candidatus Magasanikiibacteriota</taxon>
    </lineage>
</organism>
<protein>
    <submittedName>
        <fullName evidence="2">Uncharacterized protein</fullName>
    </submittedName>
</protein>
<feature type="transmembrane region" description="Helical" evidence="1">
    <location>
        <begin position="60"/>
        <end position="78"/>
    </location>
</feature>
<dbReference type="AlphaFoldDB" id="A0A1F6NJH4"/>
<sequence>MGLFGRVSSGRLNGWELRAVSRLCHRKRVTARSLEDFLVYRGFILLVKEMPFVGRMLTKGPFIIAYFLVFVKMWGMGYPHPIGLTK</sequence>